<evidence type="ECO:0000313" key="12">
    <source>
        <dbReference type="Proteomes" id="UP001367676"/>
    </source>
</evidence>
<dbReference type="GO" id="GO:0006406">
    <property type="term" value="P:mRNA export from nucleus"/>
    <property type="evidence" value="ECO:0007669"/>
    <property type="project" value="InterPro"/>
</dbReference>
<comment type="subcellular location">
    <subcellularLocation>
        <location evidence="1">Nucleus</location>
    </subcellularLocation>
</comment>
<evidence type="ECO:0000256" key="6">
    <source>
        <dbReference type="SAM" id="Coils"/>
    </source>
</evidence>
<dbReference type="Pfam" id="PF25555">
    <property type="entry name" value="RAB3A-like_C"/>
    <property type="match status" value="1"/>
</dbReference>
<feature type="domain" description="THO complex subunit 2 N-terminal" evidence="10">
    <location>
        <begin position="240"/>
        <end position="611"/>
    </location>
</feature>
<dbReference type="GO" id="GO:0003729">
    <property type="term" value="F:mRNA binding"/>
    <property type="evidence" value="ECO:0007669"/>
    <property type="project" value="TreeGrafter"/>
</dbReference>
<feature type="compositionally biased region" description="Basic and acidic residues" evidence="7">
    <location>
        <begin position="1639"/>
        <end position="1669"/>
    </location>
</feature>
<dbReference type="Pfam" id="PF11732">
    <property type="entry name" value="Thoc2"/>
    <property type="match status" value="1"/>
</dbReference>
<evidence type="ECO:0000256" key="5">
    <source>
        <dbReference type="ARBA" id="ARBA00047033"/>
    </source>
</evidence>
<feature type="compositionally biased region" description="Basic and acidic residues" evidence="7">
    <location>
        <begin position="1687"/>
        <end position="1704"/>
    </location>
</feature>
<feature type="domain" description="THO complex subunit 2 N-terminal" evidence="10">
    <location>
        <begin position="616"/>
        <end position="758"/>
    </location>
</feature>
<evidence type="ECO:0000259" key="8">
    <source>
        <dbReference type="Pfam" id="PF11262"/>
    </source>
</evidence>
<comment type="similarity">
    <text evidence="2">Belongs to the THOC2 family.</text>
</comment>
<organism evidence="11 12">
    <name type="scientific">Parthenolecanium corni</name>
    <dbReference type="NCBI Taxonomy" id="536013"/>
    <lineage>
        <taxon>Eukaryota</taxon>
        <taxon>Metazoa</taxon>
        <taxon>Ecdysozoa</taxon>
        <taxon>Arthropoda</taxon>
        <taxon>Hexapoda</taxon>
        <taxon>Insecta</taxon>
        <taxon>Pterygota</taxon>
        <taxon>Neoptera</taxon>
        <taxon>Paraneoptera</taxon>
        <taxon>Hemiptera</taxon>
        <taxon>Sternorrhyncha</taxon>
        <taxon>Coccoidea</taxon>
        <taxon>Coccidae</taxon>
        <taxon>Parthenolecanium</taxon>
    </lineage>
</organism>
<dbReference type="InterPro" id="IPR040007">
    <property type="entry name" value="Tho2"/>
</dbReference>
<evidence type="ECO:0000256" key="7">
    <source>
        <dbReference type="SAM" id="MobiDB-lite"/>
    </source>
</evidence>
<dbReference type="InterPro" id="IPR021726">
    <property type="entry name" value="THO_THOC2_N"/>
</dbReference>
<sequence>MVREANLKQTAAERALNEKKMEVDVLSGEVEALKTLVLTSTPSKPNLHLHCQSKEDSSAVINGANFFKKHNRSPSHIDLKYGRPESSPSQPSLEDVSPESHREFPEMRDDFEVDPNSFREFLIWRENPTLEKDNPFITHMYREDIDQCLDFNNSVLVSEVKKAIDEENIFIEAVDKAKAHFPKYAFGSSNLSRLIEIMSKANLEYPKMFDDPGIAERVNECKKLISEHGNPNSSLNPVLNEKLMKALYHLIRDCVKGNMKKESVLHALEHLSSLHADVSSLIPDIFNVFEVETSVSDSSSAERTNLAYIVKHSEKFLSDRLLKERLENEALQEFKVVDKNYHNKFIKVKTKLYYKQKKFNLFREECEGYAKLITELNQCRNEVNTDYMMEVIKSLIGCFNLDPNRVLDIILDSFENHYEQSDFYIPLLKAYMPQSKTLSDVLGFKYVHYIETKLVTPKSLYIITAFLLQHRAIFLDDMYGWLQPDDNSIMKDWEEKLEEARKRFKENSASIISRKETENEEGNTPSEEEVLKRENNQKFGLLEALLRIGEWRIFKQICDRLPQTYVVSLYPIAYNLCQLIHLLIDPIYRKYNESSRNLSNIKAKTVSNQFAPKQVTTFLELRNDVLPMLYTIGSYLSYDPELVYKVIRILKLALVQAGVNEHGSMPTEDSLYFDILTVMDLTILPTLSALPSNCCIADEIWDVLKLYPYNFRYALYSRWKNETTLKYPVILYNNCEALKKIKEIMKKITKETTKLAGRQIGKLTHSSPGCILEYILNQIMMFDNLILLVVESLKYLTGLTYDVLAFCIIDIIMQPKRINTKQTSGTTSSWLVNLSVFCGSIFKKYNVELVGILQYVCNQMKVYKSFDLLILKEIIQKMSGIEFSEDMTSDQLSAFSGGEILRSEGGYFTHVRSTRKSSTRLKDALMENNLAVSLCLLIAQQRDCIIYKENTPSKLAGDLYDQCQDILVQCGTFLNGVLSIEDYVLRLPPIESLLTEYHLRTDAAFFLSRLKINFNINAKFEDIKKTDPNSKRWTDNDKLQKYYAAVVKVTSPIIDSIQPLYPSKVWDDIAPKFIILFWSISMYDLEVPIDSYHREIKKLKASNEELKNSKELTPAKLKKEQERTIGLIEKLKEEMKKQQEHTIRVKHRLLTEKDTWFKPRDVKTAKNETITQFLQHCLFPRCIFTTLDAIFCAKFIHLLHSLKTPNFSTLLCYDRLFCDIVYSVTLCTENEARRYGRFLCAVFETVMRWHSSKDIFDHECAKFPGFITKYRVSNQFSDASEHVGYENYRHVCHKWHYKITKALVVCLESKDYIQIRNALIILIKILPHFPVLVKLAQIIEKKVEKIIEDEKKESRGLTTLAVSYNGLLKTKSSQFIREQDFHFVPPSVGAKSDSQEAKPSAPVTNANPSNMNIPISVVGGKELKSDSHDIELSKSTSNSNHEDKIRFIDLVEDMKNDSKNSHDYAKSKDDYVDRDRQGKEEKRETSERKSRDKKSKEEKLLYDDRKDDYRLLPLSKGEEIGRSKASSYRSESSNSWPEFASPRDDDTPQQKLMDVYERGEGESKRRKINSGSSGKLSKIKSVSNSPEPLSPTEKKEKRSKTKRSTRSSSVVIDLSETVKEKKRESANRKRLRAEEDDLLTEKKKKSDERSKSHQNGEEFLKSLLPDKHHAQSRSPRGMAWHRACMHSNEKKEKEERRRDGRREG</sequence>
<dbReference type="Proteomes" id="UP001367676">
    <property type="component" value="Unassembled WGS sequence"/>
</dbReference>
<evidence type="ECO:0000256" key="3">
    <source>
        <dbReference type="ARBA" id="ARBA00019596"/>
    </source>
</evidence>
<feature type="compositionally biased region" description="Polar residues" evidence="7">
    <location>
        <begin position="1402"/>
        <end position="1413"/>
    </location>
</feature>
<evidence type="ECO:0000256" key="1">
    <source>
        <dbReference type="ARBA" id="ARBA00004123"/>
    </source>
</evidence>
<feature type="compositionally biased region" description="Low complexity" evidence="7">
    <location>
        <begin position="1569"/>
        <end position="1583"/>
    </location>
</feature>
<feature type="compositionally biased region" description="Basic and acidic residues" evidence="7">
    <location>
        <begin position="1616"/>
        <end position="1627"/>
    </location>
</feature>
<feature type="compositionally biased region" description="Basic and acidic residues" evidence="7">
    <location>
        <begin position="1457"/>
        <end position="1522"/>
    </location>
</feature>
<feature type="coiled-coil region" evidence="6">
    <location>
        <begin position="1089"/>
        <end position="1148"/>
    </location>
</feature>
<dbReference type="EMBL" id="JBBCAQ010000036">
    <property type="protein sequence ID" value="KAK7576288.1"/>
    <property type="molecule type" value="Genomic_DNA"/>
</dbReference>
<feature type="compositionally biased region" description="Low complexity" evidence="7">
    <location>
        <begin position="1523"/>
        <end position="1535"/>
    </location>
</feature>
<evidence type="ECO:0000256" key="4">
    <source>
        <dbReference type="ARBA" id="ARBA00023242"/>
    </source>
</evidence>
<dbReference type="GO" id="GO:0000445">
    <property type="term" value="C:THO complex part of transcription export complex"/>
    <property type="evidence" value="ECO:0007669"/>
    <property type="project" value="TreeGrafter"/>
</dbReference>
<accession>A0AAN9Y0P2</accession>
<keyword evidence="12" id="KW-1185">Reference proteome</keyword>
<proteinExistence type="inferred from homology"/>
<comment type="subunit">
    <text evidence="5">Component of the THO subcomplex, which is composed of THOC1, THOC2, THOC3, THOC5, THOC6 and THOC7. The THO subcomplex interacts with DDX39B to form the THO-DDX39B complex which multimerizes into a 28-subunit tetrameric assembly. Component of the transcription/export (TREX) complex at least composed of ALYREF/THOC4, DDX39B, SARNP/CIP29, CHTOP and the THO subcomplex; in the complex interacts with THOC1, THOC3, THOC5, THOC7 and DDX39B. TREX seems to have a dynamic structure involving ATP-dependent remodeling. Interacts with POLDIP3 and ZC3H11A.</text>
</comment>
<feature type="domain" description="THO complex subunitTHOC2 N-terminal" evidence="9">
    <location>
        <begin position="760"/>
        <end position="835"/>
    </location>
</feature>
<evidence type="ECO:0000256" key="2">
    <source>
        <dbReference type="ARBA" id="ARBA00007857"/>
    </source>
</evidence>
<protein>
    <recommendedName>
        <fullName evidence="3">THO complex subunit 2</fullName>
    </recommendedName>
</protein>
<name>A0AAN9Y0P2_9HEMI</name>
<dbReference type="GO" id="GO:0006397">
    <property type="term" value="P:mRNA processing"/>
    <property type="evidence" value="ECO:0007669"/>
    <property type="project" value="InterPro"/>
</dbReference>
<evidence type="ECO:0000259" key="10">
    <source>
        <dbReference type="Pfam" id="PF16134"/>
    </source>
</evidence>
<dbReference type="Pfam" id="PF16134">
    <property type="entry name" value="THOC2_N"/>
    <property type="match status" value="2"/>
</dbReference>
<dbReference type="InterPro" id="IPR021418">
    <property type="entry name" value="THO_THOC2_C"/>
</dbReference>
<comment type="caution">
    <text evidence="11">The sequence shown here is derived from an EMBL/GenBank/DDBJ whole genome shotgun (WGS) entry which is preliminary data.</text>
</comment>
<feature type="region of interest" description="Disordered" evidence="7">
    <location>
        <begin position="1387"/>
        <end position="1415"/>
    </location>
</feature>
<dbReference type="Pfam" id="PF11262">
    <property type="entry name" value="Tho2"/>
    <property type="match status" value="1"/>
</dbReference>
<feature type="region of interest" description="Disordered" evidence="7">
    <location>
        <begin position="1457"/>
        <end position="1704"/>
    </location>
</feature>
<dbReference type="PANTHER" id="PTHR21597:SF0">
    <property type="entry name" value="THO COMPLEX SUBUNIT 2"/>
    <property type="match status" value="1"/>
</dbReference>
<feature type="domain" description="THO complex subunitTHOC2 C-terminal" evidence="8">
    <location>
        <begin position="1066"/>
        <end position="1367"/>
    </location>
</feature>
<keyword evidence="4" id="KW-0539">Nucleus</keyword>
<evidence type="ECO:0000259" key="9">
    <source>
        <dbReference type="Pfam" id="PF11732"/>
    </source>
</evidence>
<keyword evidence="6" id="KW-0175">Coiled coil</keyword>
<dbReference type="PANTHER" id="PTHR21597">
    <property type="entry name" value="THO2 PROTEIN"/>
    <property type="match status" value="1"/>
</dbReference>
<feature type="region of interest" description="Disordered" evidence="7">
    <location>
        <begin position="71"/>
        <end position="103"/>
    </location>
</feature>
<reference evidence="11 12" key="1">
    <citation type="submission" date="2024-03" db="EMBL/GenBank/DDBJ databases">
        <title>Adaptation during the transition from Ophiocordyceps entomopathogen to insect associate is accompanied by gene loss and intensified selection.</title>
        <authorList>
            <person name="Ward C.M."/>
            <person name="Onetto C.A."/>
            <person name="Borneman A.R."/>
        </authorList>
    </citation>
    <scope>NUCLEOTIDE SEQUENCE [LARGE SCALE GENOMIC DNA]</scope>
    <source>
        <strain evidence="11">AWRI1</strain>
        <tissue evidence="11">Single Adult Female</tissue>
    </source>
</reference>
<feature type="compositionally biased region" description="Basic and acidic residues" evidence="7">
    <location>
        <begin position="1541"/>
        <end position="1563"/>
    </location>
</feature>
<gene>
    <name evidence="11" type="ORF">V9T40_012574</name>
</gene>
<dbReference type="InterPro" id="IPR032302">
    <property type="entry name" value="THOC2_N"/>
</dbReference>
<evidence type="ECO:0000313" key="11">
    <source>
        <dbReference type="EMBL" id="KAK7576288.1"/>
    </source>
</evidence>